<dbReference type="GO" id="GO:0009882">
    <property type="term" value="F:blue light photoreceptor activity"/>
    <property type="evidence" value="ECO:0007669"/>
    <property type="project" value="InterPro"/>
</dbReference>
<dbReference type="PROSITE" id="PS50925">
    <property type="entry name" value="BLUF"/>
    <property type="match status" value="1"/>
</dbReference>
<evidence type="ECO:0000259" key="2">
    <source>
        <dbReference type="PROSITE" id="PS50925"/>
    </source>
</evidence>
<keyword evidence="1" id="KW-1133">Transmembrane helix</keyword>
<dbReference type="Pfam" id="PF04940">
    <property type="entry name" value="BLUF"/>
    <property type="match status" value="1"/>
</dbReference>
<protein>
    <submittedName>
        <fullName evidence="3">BLUF domain-containing protein</fullName>
    </submittedName>
</protein>
<accession>A0A4Y7XGY1</accession>
<dbReference type="AlphaFoldDB" id="A0A4Y7XGY1"/>
<dbReference type="GO" id="GO:0071949">
    <property type="term" value="F:FAD binding"/>
    <property type="evidence" value="ECO:0007669"/>
    <property type="project" value="InterPro"/>
</dbReference>
<dbReference type="SUPFAM" id="SSF54975">
    <property type="entry name" value="Acylphosphatase/BLUF domain-like"/>
    <property type="match status" value="1"/>
</dbReference>
<gene>
    <name evidence="3" type="ORF">E2B99_00945</name>
</gene>
<reference evidence="3 4" key="1">
    <citation type="submission" date="2019-03" db="EMBL/GenBank/DDBJ databases">
        <title>Alkanindiges illinoisensis: a potential pathogenic isolated from ascites of a gastric cancer patient with abdominal metastasis.</title>
        <authorList>
            <person name="Hu X."/>
            <person name="Yang B."/>
            <person name="Yan X."/>
            <person name="Lin L."/>
            <person name="Zhao H."/>
            <person name="Zhou F."/>
            <person name="Su B."/>
            <person name="Chen J."/>
            <person name="Rui Y."/>
            <person name="Wang Q."/>
            <person name="Zheng L."/>
        </authorList>
    </citation>
    <scope>NUCLEOTIDE SEQUENCE [LARGE SCALE GENOMIC DNA]</scope>
    <source>
        <strain evidence="3 4">NFYY 23406</strain>
    </source>
</reference>
<keyword evidence="1" id="KW-0812">Transmembrane</keyword>
<dbReference type="InterPro" id="IPR036046">
    <property type="entry name" value="Acylphosphatase-like_dom_sf"/>
</dbReference>
<evidence type="ECO:0000313" key="3">
    <source>
        <dbReference type="EMBL" id="TEU30589.1"/>
    </source>
</evidence>
<feature type="domain" description="BLUF" evidence="2">
    <location>
        <begin position="4"/>
        <end position="97"/>
    </location>
</feature>
<organism evidence="3 4">
    <name type="scientific">Alkanindiges illinoisensis</name>
    <dbReference type="NCBI Taxonomy" id="197183"/>
    <lineage>
        <taxon>Bacteria</taxon>
        <taxon>Pseudomonadati</taxon>
        <taxon>Pseudomonadota</taxon>
        <taxon>Gammaproteobacteria</taxon>
        <taxon>Moraxellales</taxon>
        <taxon>Moraxellaceae</taxon>
        <taxon>Alkanindiges</taxon>
    </lineage>
</organism>
<sequence>MSNYIRLTYASSTTSKPATIRQDLLAILNEAQMHNSNHGICGVLFYGNNYFFECIEGRKLDIDILYEKLLKDPRHKEVVLLSYQPVTKMRFMGWNMKYVLQEPAIIEFFESNNWEKFNPYALDEDLIEPFLNILANHNESTPGEREEVLGREAVRGHVLNYKYAVFIIGIALLILVGMYMFTGFGSSVPVQGINMR</sequence>
<feature type="transmembrane region" description="Helical" evidence="1">
    <location>
        <begin position="161"/>
        <end position="181"/>
    </location>
</feature>
<name>A0A4Y7XGY1_9GAMM</name>
<dbReference type="SMART" id="SM01034">
    <property type="entry name" value="BLUF"/>
    <property type="match status" value="1"/>
</dbReference>
<dbReference type="EMBL" id="SNTY01000006">
    <property type="protein sequence ID" value="TEU30589.1"/>
    <property type="molecule type" value="Genomic_DNA"/>
</dbReference>
<keyword evidence="1" id="KW-0472">Membrane</keyword>
<evidence type="ECO:0000256" key="1">
    <source>
        <dbReference type="SAM" id="Phobius"/>
    </source>
</evidence>
<comment type="caution">
    <text evidence="3">The sequence shown here is derived from an EMBL/GenBank/DDBJ whole genome shotgun (WGS) entry which is preliminary data.</text>
</comment>
<dbReference type="InterPro" id="IPR007024">
    <property type="entry name" value="BLUF_domain"/>
</dbReference>
<dbReference type="OrthoDB" id="557705at2"/>
<dbReference type="Gene3D" id="3.30.70.100">
    <property type="match status" value="1"/>
</dbReference>
<dbReference type="STRING" id="1120977.GCA_000619845_01799"/>
<dbReference type="Proteomes" id="UP000297834">
    <property type="component" value="Unassembled WGS sequence"/>
</dbReference>
<dbReference type="RefSeq" id="WP_134243143.1">
    <property type="nucleotide sequence ID" value="NZ_SNTY01000006.1"/>
</dbReference>
<proteinExistence type="predicted"/>
<evidence type="ECO:0000313" key="4">
    <source>
        <dbReference type="Proteomes" id="UP000297834"/>
    </source>
</evidence>
<keyword evidence="4" id="KW-1185">Reference proteome</keyword>